<feature type="compositionally biased region" description="Basic and acidic residues" evidence="1">
    <location>
        <begin position="353"/>
        <end position="365"/>
    </location>
</feature>
<name>A0ABR3R0P0_9PLEO</name>
<feature type="compositionally biased region" description="Low complexity" evidence="1">
    <location>
        <begin position="228"/>
        <end position="239"/>
    </location>
</feature>
<feature type="compositionally biased region" description="Basic and acidic residues" evidence="1">
    <location>
        <begin position="49"/>
        <end position="59"/>
    </location>
</feature>
<organism evidence="2 3">
    <name type="scientific">Paraconiothyrium brasiliense</name>
    <dbReference type="NCBI Taxonomy" id="300254"/>
    <lineage>
        <taxon>Eukaryota</taxon>
        <taxon>Fungi</taxon>
        <taxon>Dikarya</taxon>
        <taxon>Ascomycota</taxon>
        <taxon>Pezizomycotina</taxon>
        <taxon>Dothideomycetes</taxon>
        <taxon>Pleosporomycetidae</taxon>
        <taxon>Pleosporales</taxon>
        <taxon>Massarineae</taxon>
        <taxon>Didymosphaeriaceae</taxon>
        <taxon>Paraconiothyrium</taxon>
    </lineage>
</organism>
<dbReference type="EMBL" id="JAKJXO020000012">
    <property type="protein sequence ID" value="KAL1597977.1"/>
    <property type="molecule type" value="Genomic_DNA"/>
</dbReference>
<evidence type="ECO:0000313" key="3">
    <source>
        <dbReference type="Proteomes" id="UP001521785"/>
    </source>
</evidence>
<feature type="compositionally biased region" description="Polar residues" evidence="1">
    <location>
        <begin position="77"/>
        <end position="88"/>
    </location>
</feature>
<proteinExistence type="predicted"/>
<feature type="region of interest" description="Disordered" evidence="1">
    <location>
        <begin position="220"/>
        <end position="239"/>
    </location>
</feature>
<feature type="region of interest" description="Disordered" evidence="1">
    <location>
        <begin position="248"/>
        <end position="278"/>
    </location>
</feature>
<sequence>MENVIRTLELWKCACHHIIDLESKSWVKLANAPMGYAFEKLMNKHNNDLKAQTHKDGPKPTHGGRRRGSSRGKLGTNAITTPQSNSASMPIPPMAPGNSAATSFLRQAATSNRDGMPELDHHSGNPPFPFPDFHPSVYMPSNQSQFTNEETIAPPTRDVPLMSLHLSHINGPFSVSPWFPQGSVHRSRQDFRQETNGGAYTSIYNNNHVPPAIRARGYNNAYGGSRHAQGQGQAQAQAQYWATDHTTRFKRSQPQDPPQDARSTRSFKKPRTEYPTPFVQEAVARAETPDFFSSPLEENDVGALLFPPGVLATGNGLLDSFAVTQEVDLFDDEWNKEIRRSPSHSSESSAEENDSRKEKKEHDPETGEDCEDCRTATNQEDVSNTS</sequence>
<feature type="region of interest" description="Disordered" evidence="1">
    <location>
        <begin position="338"/>
        <end position="386"/>
    </location>
</feature>
<gene>
    <name evidence="2" type="ORF">SLS60_008465</name>
</gene>
<dbReference type="Proteomes" id="UP001521785">
    <property type="component" value="Unassembled WGS sequence"/>
</dbReference>
<keyword evidence="3" id="KW-1185">Reference proteome</keyword>
<comment type="caution">
    <text evidence="2">The sequence shown here is derived from an EMBL/GenBank/DDBJ whole genome shotgun (WGS) entry which is preliminary data.</text>
</comment>
<reference evidence="2 3" key="1">
    <citation type="submission" date="2024-02" db="EMBL/GenBank/DDBJ databases">
        <title>De novo assembly and annotation of 12 fungi associated with fruit tree decline syndrome in Ontario, Canada.</title>
        <authorList>
            <person name="Sulman M."/>
            <person name="Ellouze W."/>
            <person name="Ilyukhin E."/>
        </authorList>
    </citation>
    <scope>NUCLEOTIDE SEQUENCE [LARGE SCALE GENOMIC DNA]</scope>
    <source>
        <strain evidence="2 3">M42-189</strain>
    </source>
</reference>
<evidence type="ECO:0000313" key="2">
    <source>
        <dbReference type="EMBL" id="KAL1597977.1"/>
    </source>
</evidence>
<protein>
    <submittedName>
        <fullName evidence="2">Uncharacterized protein</fullName>
    </submittedName>
</protein>
<accession>A0ABR3R0P0</accession>
<feature type="compositionally biased region" description="Polar residues" evidence="1">
    <location>
        <begin position="375"/>
        <end position="386"/>
    </location>
</feature>
<evidence type="ECO:0000256" key="1">
    <source>
        <dbReference type="SAM" id="MobiDB-lite"/>
    </source>
</evidence>
<feature type="region of interest" description="Disordered" evidence="1">
    <location>
        <begin position="49"/>
        <end position="99"/>
    </location>
</feature>